<proteinExistence type="predicted"/>
<feature type="short sequence motif" description="GXSXG" evidence="4">
    <location>
        <begin position="55"/>
        <end position="59"/>
    </location>
</feature>
<dbReference type="Pfam" id="PF01734">
    <property type="entry name" value="Patatin"/>
    <property type="match status" value="1"/>
</dbReference>
<dbReference type="InterPro" id="IPR050301">
    <property type="entry name" value="NTE"/>
</dbReference>
<evidence type="ECO:0000313" key="7">
    <source>
        <dbReference type="Proteomes" id="UP000078428"/>
    </source>
</evidence>
<dbReference type="InterPro" id="IPR002641">
    <property type="entry name" value="PNPLA_dom"/>
</dbReference>
<dbReference type="SUPFAM" id="SSF52151">
    <property type="entry name" value="FabD/lysophospholipase-like"/>
    <property type="match status" value="1"/>
</dbReference>
<evidence type="ECO:0000256" key="1">
    <source>
        <dbReference type="ARBA" id="ARBA00022801"/>
    </source>
</evidence>
<organism evidence="6 7">
    <name type="scientific">Paramagnetospirillum marisnigri</name>
    <dbReference type="NCBI Taxonomy" id="1285242"/>
    <lineage>
        <taxon>Bacteria</taxon>
        <taxon>Pseudomonadati</taxon>
        <taxon>Pseudomonadota</taxon>
        <taxon>Alphaproteobacteria</taxon>
        <taxon>Rhodospirillales</taxon>
        <taxon>Magnetospirillaceae</taxon>
        <taxon>Paramagnetospirillum</taxon>
    </lineage>
</organism>
<dbReference type="Gene3D" id="3.40.1090.10">
    <property type="entry name" value="Cytosolic phospholipase A2 catalytic domain"/>
    <property type="match status" value="2"/>
</dbReference>
<dbReference type="Proteomes" id="UP000078428">
    <property type="component" value="Unassembled WGS sequence"/>
</dbReference>
<gene>
    <name evidence="6" type="ORF">A6A04_00050</name>
</gene>
<dbReference type="GO" id="GO:0016787">
    <property type="term" value="F:hydrolase activity"/>
    <property type="evidence" value="ECO:0007669"/>
    <property type="project" value="UniProtKB-UniRule"/>
</dbReference>
<evidence type="ECO:0000313" key="6">
    <source>
        <dbReference type="EMBL" id="OAN52141.1"/>
    </source>
</evidence>
<feature type="short sequence motif" description="DGA/G" evidence="4">
    <location>
        <begin position="195"/>
        <end position="197"/>
    </location>
</feature>
<protein>
    <recommendedName>
        <fullName evidence="5">PNPLA domain-containing protein</fullName>
    </recommendedName>
</protein>
<keyword evidence="2 4" id="KW-0442">Lipid degradation</keyword>
<feature type="active site" description="Nucleophile" evidence="4">
    <location>
        <position position="57"/>
    </location>
</feature>
<sequence>MGVLRWFSRSPPPPVPLRPDLGLALQGGGIFGAWAWGVLDRLLEEPRFRPIMVSGASAGALNAVVMAAGLAEGGQERARQRLRELWTGVADMPFLKLLGTPGAHLQLDLLTRLLSPYQFNPLNINPLRDLLMRLVDFERLRRDPPLGLFLSATHVPSGTARIFREHEVTAEVVLASTCLPSLHHTVEIDGESYWDGGFSANPPLLPLALDSTCRALLLVKLTPDAEPRVPVTAQAIAARMQRLLFNTPLLRDLEALERMRGHLKPFRWLPHDLARLKGLEPAWPSTAPWWIAVTAKPRLGK</sequence>
<feature type="domain" description="PNPLA" evidence="5">
    <location>
        <begin position="23"/>
        <end position="208"/>
    </location>
</feature>
<comment type="caution">
    <text evidence="6">The sequence shown here is derived from an EMBL/GenBank/DDBJ whole genome shotgun (WGS) entry which is preliminary data.</text>
</comment>
<dbReference type="RefSeq" id="WP_068490885.1">
    <property type="nucleotide sequence ID" value="NZ_LWQT01000044.1"/>
</dbReference>
<keyword evidence="1 4" id="KW-0378">Hydrolase</keyword>
<reference evidence="6 7" key="1">
    <citation type="submission" date="2016-04" db="EMBL/GenBank/DDBJ databases">
        <title>Draft genome sequence of freshwater magnetotactic bacteria Magnetospirillum marisnigri SP-1 and Magnetospirillum moscoviense BB-1.</title>
        <authorList>
            <person name="Koziaeva V."/>
            <person name="Dziuba M.V."/>
            <person name="Ivanov T.M."/>
            <person name="Kuznetsov B."/>
            <person name="Grouzdev D.S."/>
        </authorList>
    </citation>
    <scope>NUCLEOTIDE SEQUENCE [LARGE SCALE GENOMIC DNA]</scope>
    <source>
        <strain evidence="6 7">SP-1</strain>
    </source>
</reference>
<dbReference type="PANTHER" id="PTHR14226:SF78">
    <property type="entry name" value="SLR0060 PROTEIN"/>
    <property type="match status" value="1"/>
</dbReference>
<evidence type="ECO:0000259" key="5">
    <source>
        <dbReference type="PROSITE" id="PS51635"/>
    </source>
</evidence>
<feature type="short sequence motif" description="GXGXXG" evidence="4">
    <location>
        <begin position="27"/>
        <end position="32"/>
    </location>
</feature>
<evidence type="ECO:0000256" key="3">
    <source>
        <dbReference type="ARBA" id="ARBA00023098"/>
    </source>
</evidence>
<keyword evidence="3 4" id="KW-0443">Lipid metabolism</keyword>
<keyword evidence="7" id="KW-1185">Reference proteome</keyword>
<evidence type="ECO:0000256" key="2">
    <source>
        <dbReference type="ARBA" id="ARBA00022963"/>
    </source>
</evidence>
<accession>A0A178MRC6</accession>
<evidence type="ECO:0000256" key="4">
    <source>
        <dbReference type="PROSITE-ProRule" id="PRU01161"/>
    </source>
</evidence>
<dbReference type="OrthoDB" id="9807112at2"/>
<dbReference type="STRING" id="1285242.A6A04_00050"/>
<name>A0A178MRC6_9PROT</name>
<dbReference type="InterPro" id="IPR016035">
    <property type="entry name" value="Acyl_Trfase/lysoPLipase"/>
</dbReference>
<dbReference type="AlphaFoldDB" id="A0A178MRC6"/>
<dbReference type="GO" id="GO:0016042">
    <property type="term" value="P:lipid catabolic process"/>
    <property type="evidence" value="ECO:0007669"/>
    <property type="project" value="UniProtKB-UniRule"/>
</dbReference>
<dbReference type="PANTHER" id="PTHR14226">
    <property type="entry name" value="NEUROPATHY TARGET ESTERASE/SWISS CHEESE D.MELANOGASTER"/>
    <property type="match status" value="1"/>
</dbReference>
<dbReference type="PROSITE" id="PS51635">
    <property type="entry name" value="PNPLA"/>
    <property type="match status" value="1"/>
</dbReference>
<feature type="active site" description="Proton acceptor" evidence="4">
    <location>
        <position position="195"/>
    </location>
</feature>
<dbReference type="EMBL" id="LWQT01000044">
    <property type="protein sequence ID" value="OAN52141.1"/>
    <property type="molecule type" value="Genomic_DNA"/>
</dbReference>